<sequence length="322" mass="36555">MSVLSAATTISSIQKSAITGPVTAKVDLAIIYQCLKTNNPEHNLFFTLTRLKEDAEFYRAYLEVLHHITTSELSIWNHINGAFATAAQTYAVEHEPYDDKTILIASTITMRSFKPKFVKIIRDAIPALLNLYHDPEQGGARRTQQSINSHIDRLLGGSYGPLDFATNWCHSDREIPMAGFAQPVRIRDFEGKAFWDLQRLCFWSSDDCLGQILHIACNNSPAFAAMFPEPPHECTTVAMMVMVILVVNYELYQIRNGRILTEMKADTLRSSYNRITREITQLIHNPDPHTANRFRTLREMAAQQYANYLPFDPEVALAQMVV</sequence>
<dbReference type="Proteomes" id="UP000814140">
    <property type="component" value="Unassembled WGS sequence"/>
</dbReference>
<gene>
    <name evidence="1" type="ORF">BV25DRAFT_1921850</name>
</gene>
<reference evidence="1" key="1">
    <citation type="submission" date="2021-03" db="EMBL/GenBank/DDBJ databases">
        <authorList>
            <consortium name="DOE Joint Genome Institute"/>
            <person name="Ahrendt S."/>
            <person name="Looney B.P."/>
            <person name="Miyauchi S."/>
            <person name="Morin E."/>
            <person name="Drula E."/>
            <person name="Courty P.E."/>
            <person name="Chicoki N."/>
            <person name="Fauchery L."/>
            <person name="Kohler A."/>
            <person name="Kuo A."/>
            <person name="Labutti K."/>
            <person name="Pangilinan J."/>
            <person name="Lipzen A."/>
            <person name="Riley R."/>
            <person name="Andreopoulos W."/>
            <person name="He G."/>
            <person name="Johnson J."/>
            <person name="Barry K.W."/>
            <person name="Grigoriev I.V."/>
            <person name="Nagy L."/>
            <person name="Hibbett D."/>
            <person name="Henrissat B."/>
            <person name="Matheny P.B."/>
            <person name="Labbe J."/>
            <person name="Martin F."/>
        </authorList>
    </citation>
    <scope>NUCLEOTIDE SEQUENCE</scope>
    <source>
        <strain evidence="1">HHB10654</strain>
    </source>
</reference>
<accession>A0ACB8SFT2</accession>
<name>A0ACB8SFT2_9AGAM</name>
<protein>
    <submittedName>
        <fullName evidence="1">Uncharacterized protein</fullName>
    </submittedName>
</protein>
<comment type="caution">
    <text evidence="1">The sequence shown here is derived from an EMBL/GenBank/DDBJ whole genome shotgun (WGS) entry which is preliminary data.</text>
</comment>
<evidence type="ECO:0000313" key="2">
    <source>
        <dbReference type="Proteomes" id="UP000814140"/>
    </source>
</evidence>
<reference evidence="1" key="2">
    <citation type="journal article" date="2022" name="New Phytol.">
        <title>Evolutionary transition to the ectomycorrhizal habit in the genomes of a hyperdiverse lineage of mushroom-forming fungi.</title>
        <authorList>
            <person name="Looney B."/>
            <person name="Miyauchi S."/>
            <person name="Morin E."/>
            <person name="Drula E."/>
            <person name="Courty P.E."/>
            <person name="Kohler A."/>
            <person name="Kuo A."/>
            <person name="LaButti K."/>
            <person name="Pangilinan J."/>
            <person name="Lipzen A."/>
            <person name="Riley R."/>
            <person name="Andreopoulos W."/>
            <person name="He G."/>
            <person name="Johnson J."/>
            <person name="Nolan M."/>
            <person name="Tritt A."/>
            <person name="Barry K.W."/>
            <person name="Grigoriev I.V."/>
            <person name="Nagy L.G."/>
            <person name="Hibbett D."/>
            <person name="Henrissat B."/>
            <person name="Matheny P.B."/>
            <person name="Labbe J."/>
            <person name="Martin F.M."/>
        </authorList>
    </citation>
    <scope>NUCLEOTIDE SEQUENCE</scope>
    <source>
        <strain evidence="1">HHB10654</strain>
    </source>
</reference>
<organism evidence="1 2">
    <name type="scientific">Artomyces pyxidatus</name>
    <dbReference type="NCBI Taxonomy" id="48021"/>
    <lineage>
        <taxon>Eukaryota</taxon>
        <taxon>Fungi</taxon>
        <taxon>Dikarya</taxon>
        <taxon>Basidiomycota</taxon>
        <taxon>Agaricomycotina</taxon>
        <taxon>Agaricomycetes</taxon>
        <taxon>Russulales</taxon>
        <taxon>Auriscalpiaceae</taxon>
        <taxon>Artomyces</taxon>
    </lineage>
</organism>
<keyword evidence="2" id="KW-1185">Reference proteome</keyword>
<dbReference type="EMBL" id="MU277293">
    <property type="protein sequence ID" value="KAI0055419.1"/>
    <property type="molecule type" value="Genomic_DNA"/>
</dbReference>
<proteinExistence type="predicted"/>
<evidence type="ECO:0000313" key="1">
    <source>
        <dbReference type="EMBL" id="KAI0055419.1"/>
    </source>
</evidence>